<dbReference type="AlphaFoldDB" id="A0A067PQN9"/>
<evidence type="ECO:0000313" key="2">
    <source>
        <dbReference type="Proteomes" id="UP000027265"/>
    </source>
</evidence>
<dbReference type="EMBL" id="KL197723">
    <property type="protein sequence ID" value="KDQ56130.1"/>
    <property type="molecule type" value="Genomic_DNA"/>
</dbReference>
<name>A0A067PQN9_9AGAM</name>
<dbReference type="InParanoid" id="A0A067PQN9"/>
<proteinExistence type="predicted"/>
<gene>
    <name evidence="1" type="ORF">JAAARDRAFT_691232</name>
</gene>
<evidence type="ECO:0000313" key="1">
    <source>
        <dbReference type="EMBL" id="KDQ56130.1"/>
    </source>
</evidence>
<accession>A0A067PQN9</accession>
<keyword evidence="2" id="KW-1185">Reference proteome</keyword>
<sequence length="185" mass="20902">MDPGQDLLVLAESVEYGPGSVFFSSESELTRADTTDGSFPSCVPQPNTTSTHHCRIHTRLLSTGEKHPLGPALGYFDHELEEFNIQWSFDMELCGLYLGAIFKSPDLQEVCVWAWQGGRLLMCLQSATRCEFHSFTFVSETLLLLAANYKECARLETHNFLEYGHGRVEWTYALAVTVYHYPNLP</sequence>
<dbReference type="HOGENOM" id="CLU_1471590_0_0_1"/>
<dbReference type="Proteomes" id="UP000027265">
    <property type="component" value="Unassembled WGS sequence"/>
</dbReference>
<organism evidence="1 2">
    <name type="scientific">Jaapia argillacea MUCL 33604</name>
    <dbReference type="NCBI Taxonomy" id="933084"/>
    <lineage>
        <taxon>Eukaryota</taxon>
        <taxon>Fungi</taxon>
        <taxon>Dikarya</taxon>
        <taxon>Basidiomycota</taxon>
        <taxon>Agaricomycotina</taxon>
        <taxon>Agaricomycetes</taxon>
        <taxon>Agaricomycetidae</taxon>
        <taxon>Jaapiales</taxon>
        <taxon>Jaapiaceae</taxon>
        <taxon>Jaapia</taxon>
    </lineage>
</organism>
<reference evidence="2" key="1">
    <citation type="journal article" date="2014" name="Proc. Natl. Acad. Sci. U.S.A.">
        <title>Extensive sampling of basidiomycete genomes demonstrates inadequacy of the white-rot/brown-rot paradigm for wood decay fungi.</title>
        <authorList>
            <person name="Riley R."/>
            <person name="Salamov A.A."/>
            <person name="Brown D.W."/>
            <person name="Nagy L.G."/>
            <person name="Floudas D."/>
            <person name="Held B.W."/>
            <person name="Levasseur A."/>
            <person name="Lombard V."/>
            <person name="Morin E."/>
            <person name="Otillar R."/>
            <person name="Lindquist E.A."/>
            <person name="Sun H."/>
            <person name="LaButti K.M."/>
            <person name="Schmutz J."/>
            <person name="Jabbour D."/>
            <person name="Luo H."/>
            <person name="Baker S.E."/>
            <person name="Pisabarro A.G."/>
            <person name="Walton J.D."/>
            <person name="Blanchette R.A."/>
            <person name="Henrissat B."/>
            <person name="Martin F."/>
            <person name="Cullen D."/>
            <person name="Hibbett D.S."/>
            <person name="Grigoriev I.V."/>
        </authorList>
    </citation>
    <scope>NUCLEOTIDE SEQUENCE [LARGE SCALE GENOMIC DNA]</scope>
    <source>
        <strain evidence="2">MUCL 33604</strain>
    </source>
</reference>
<feature type="non-terminal residue" evidence="1">
    <location>
        <position position="185"/>
    </location>
</feature>
<dbReference type="OrthoDB" id="2745718at2759"/>
<protein>
    <submittedName>
        <fullName evidence="1">Uncharacterized protein</fullName>
    </submittedName>
</protein>